<evidence type="ECO:0000313" key="1">
    <source>
        <dbReference type="EMBL" id="KAG5600070.1"/>
    </source>
</evidence>
<proteinExistence type="predicted"/>
<protein>
    <submittedName>
        <fullName evidence="1">Uncharacterized protein</fullName>
    </submittedName>
</protein>
<reference evidence="1 2" key="1">
    <citation type="submission" date="2020-09" db="EMBL/GenBank/DDBJ databases">
        <title>De no assembly of potato wild relative species, Solanum commersonii.</title>
        <authorList>
            <person name="Cho K."/>
        </authorList>
    </citation>
    <scope>NUCLEOTIDE SEQUENCE [LARGE SCALE GENOMIC DNA]</scope>
    <source>
        <strain evidence="1">LZ3.2</strain>
        <tissue evidence="1">Leaf</tissue>
    </source>
</reference>
<gene>
    <name evidence="1" type="ORF">H5410_031440</name>
</gene>
<sequence>MLHISNLFTLRKWQGLDPVPQRARIYLLLKPQFMGELGEVMELTVMSKLVGKHLPETEDGRPTQPPLFPDIALMLQDFIIRSDYLSSILLVENQRGCISQSLLDKSICLGGYIGRREGY</sequence>
<keyword evidence="2" id="KW-1185">Reference proteome</keyword>
<feature type="non-terminal residue" evidence="1">
    <location>
        <position position="1"/>
    </location>
</feature>
<name>A0A9J5YMC7_SOLCO</name>
<dbReference type="AlphaFoldDB" id="A0A9J5YMC7"/>
<dbReference type="Proteomes" id="UP000824120">
    <property type="component" value="Chromosome 6"/>
</dbReference>
<evidence type="ECO:0000313" key="2">
    <source>
        <dbReference type="Proteomes" id="UP000824120"/>
    </source>
</evidence>
<dbReference type="EMBL" id="JACXVP010000006">
    <property type="protein sequence ID" value="KAG5600070.1"/>
    <property type="molecule type" value="Genomic_DNA"/>
</dbReference>
<accession>A0A9J5YMC7</accession>
<comment type="caution">
    <text evidence="1">The sequence shown here is derived from an EMBL/GenBank/DDBJ whole genome shotgun (WGS) entry which is preliminary data.</text>
</comment>
<organism evidence="1 2">
    <name type="scientific">Solanum commersonii</name>
    <name type="common">Commerson's wild potato</name>
    <name type="synonym">Commerson's nightshade</name>
    <dbReference type="NCBI Taxonomy" id="4109"/>
    <lineage>
        <taxon>Eukaryota</taxon>
        <taxon>Viridiplantae</taxon>
        <taxon>Streptophyta</taxon>
        <taxon>Embryophyta</taxon>
        <taxon>Tracheophyta</taxon>
        <taxon>Spermatophyta</taxon>
        <taxon>Magnoliopsida</taxon>
        <taxon>eudicotyledons</taxon>
        <taxon>Gunneridae</taxon>
        <taxon>Pentapetalae</taxon>
        <taxon>asterids</taxon>
        <taxon>lamiids</taxon>
        <taxon>Solanales</taxon>
        <taxon>Solanaceae</taxon>
        <taxon>Solanoideae</taxon>
        <taxon>Solaneae</taxon>
        <taxon>Solanum</taxon>
    </lineage>
</organism>